<dbReference type="AlphaFoldDB" id="A0A0J7K3K6"/>
<dbReference type="STRING" id="67767.A0A0J7K3K6"/>
<dbReference type="InterPro" id="IPR041577">
    <property type="entry name" value="RT_RNaseH_2"/>
</dbReference>
<keyword evidence="3" id="KW-1185">Reference proteome</keyword>
<evidence type="ECO:0000313" key="3">
    <source>
        <dbReference type="Proteomes" id="UP000036403"/>
    </source>
</evidence>
<reference evidence="2 3" key="1">
    <citation type="submission" date="2015-04" db="EMBL/GenBank/DDBJ databases">
        <title>Lasius niger genome sequencing.</title>
        <authorList>
            <person name="Konorov E.A."/>
            <person name="Nikitin M.A."/>
            <person name="Kirill M.V."/>
            <person name="Chang P."/>
        </authorList>
    </citation>
    <scope>NUCLEOTIDE SEQUENCE [LARGE SCALE GENOMIC DNA]</scope>
    <source>
        <tissue evidence="2">Whole</tissue>
    </source>
</reference>
<name>A0A0J7K3K6_LASNI</name>
<comment type="caution">
    <text evidence="2">The sequence shown here is derived from an EMBL/GenBank/DDBJ whole genome shotgun (WGS) entry which is preliminary data.</text>
</comment>
<feature type="domain" description="Reverse transcriptase/retrotransposon-derived protein RNase H-like" evidence="1">
    <location>
        <begin position="20"/>
        <end position="97"/>
    </location>
</feature>
<dbReference type="Pfam" id="PF17919">
    <property type="entry name" value="RT_RNaseH_2"/>
    <property type="match status" value="1"/>
</dbReference>
<feature type="non-terminal residue" evidence="2">
    <location>
        <position position="152"/>
    </location>
</feature>
<dbReference type="PANTHER" id="PTHR37984:SF8">
    <property type="entry name" value="CCHC-TYPE DOMAIN-CONTAINING PROTEIN"/>
    <property type="match status" value="1"/>
</dbReference>
<dbReference type="PaxDb" id="67767-A0A0J7K3K6"/>
<dbReference type="OrthoDB" id="2286242at2759"/>
<dbReference type="PANTHER" id="PTHR37984">
    <property type="entry name" value="PROTEIN CBG26694"/>
    <property type="match status" value="1"/>
</dbReference>
<dbReference type="EMBL" id="LBMM01015584">
    <property type="protein sequence ID" value="KMQ84751.1"/>
    <property type="molecule type" value="Genomic_DNA"/>
</dbReference>
<evidence type="ECO:0000313" key="2">
    <source>
        <dbReference type="EMBL" id="KMQ84751.1"/>
    </source>
</evidence>
<dbReference type="Proteomes" id="UP000036403">
    <property type="component" value="Unassembled WGS sequence"/>
</dbReference>
<dbReference type="GO" id="GO:0071897">
    <property type="term" value="P:DNA biosynthetic process"/>
    <property type="evidence" value="ECO:0007669"/>
    <property type="project" value="UniProtKB-ARBA"/>
</dbReference>
<gene>
    <name evidence="2" type="ORF">RF55_17197</name>
</gene>
<dbReference type="InterPro" id="IPR050951">
    <property type="entry name" value="Retrovirus_Pol_polyprotein"/>
</dbReference>
<protein>
    <submittedName>
        <fullName evidence="2">Retrovirus-related pol polyprotein from transposon</fullName>
    </submittedName>
</protein>
<dbReference type="SUPFAM" id="SSF56672">
    <property type="entry name" value="DNA/RNA polymerases"/>
    <property type="match status" value="1"/>
</dbReference>
<sequence>MAVDPDRVQAILAIESLTNWLPVHENCLNEIKQEIVNAPILANFNSNKEVTIQADASQHGLGCCLLQNGKPVSYASRNLTNSEQNMAQIEKELLTYIPGKEMHIADLLSRSCMSEADTDDTWLKEVVHSIDTGLSITDTKKQELQKATITDS</sequence>
<dbReference type="InterPro" id="IPR043502">
    <property type="entry name" value="DNA/RNA_pol_sf"/>
</dbReference>
<organism evidence="2 3">
    <name type="scientific">Lasius niger</name>
    <name type="common">Black garden ant</name>
    <dbReference type="NCBI Taxonomy" id="67767"/>
    <lineage>
        <taxon>Eukaryota</taxon>
        <taxon>Metazoa</taxon>
        <taxon>Ecdysozoa</taxon>
        <taxon>Arthropoda</taxon>
        <taxon>Hexapoda</taxon>
        <taxon>Insecta</taxon>
        <taxon>Pterygota</taxon>
        <taxon>Neoptera</taxon>
        <taxon>Endopterygota</taxon>
        <taxon>Hymenoptera</taxon>
        <taxon>Apocrita</taxon>
        <taxon>Aculeata</taxon>
        <taxon>Formicoidea</taxon>
        <taxon>Formicidae</taxon>
        <taxon>Formicinae</taxon>
        <taxon>Lasius</taxon>
        <taxon>Lasius</taxon>
    </lineage>
</organism>
<proteinExistence type="predicted"/>
<accession>A0A0J7K3K6</accession>
<evidence type="ECO:0000259" key="1">
    <source>
        <dbReference type="Pfam" id="PF17919"/>
    </source>
</evidence>